<reference evidence="1" key="1">
    <citation type="submission" date="2014-11" db="EMBL/GenBank/DDBJ databases">
        <authorList>
            <person name="Amaro Gonzalez C."/>
        </authorList>
    </citation>
    <scope>NUCLEOTIDE SEQUENCE</scope>
</reference>
<reference evidence="1" key="2">
    <citation type="journal article" date="2015" name="Fish Shellfish Immunol.">
        <title>Early steps in the European eel (Anguilla anguilla)-Vibrio vulnificus interaction in the gills: Role of the RtxA13 toxin.</title>
        <authorList>
            <person name="Callol A."/>
            <person name="Pajuelo D."/>
            <person name="Ebbesson L."/>
            <person name="Teles M."/>
            <person name="MacKenzie S."/>
            <person name="Amaro C."/>
        </authorList>
    </citation>
    <scope>NUCLEOTIDE SEQUENCE</scope>
</reference>
<name>A0A0E9XLX5_ANGAN</name>
<sequence length="23" mass="2708">MIFYFNHCFSTVIEPPLTSYLAN</sequence>
<organism evidence="1">
    <name type="scientific">Anguilla anguilla</name>
    <name type="common">European freshwater eel</name>
    <name type="synonym">Muraena anguilla</name>
    <dbReference type="NCBI Taxonomy" id="7936"/>
    <lineage>
        <taxon>Eukaryota</taxon>
        <taxon>Metazoa</taxon>
        <taxon>Chordata</taxon>
        <taxon>Craniata</taxon>
        <taxon>Vertebrata</taxon>
        <taxon>Euteleostomi</taxon>
        <taxon>Actinopterygii</taxon>
        <taxon>Neopterygii</taxon>
        <taxon>Teleostei</taxon>
        <taxon>Anguilliformes</taxon>
        <taxon>Anguillidae</taxon>
        <taxon>Anguilla</taxon>
    </lineage>
</organism>
<proteinExistence type="predicted"/>
<protein>
    <submittedName>
        <fullName evidence="1">Uncharacterized protein</fullName>
    </submittedName>
</protein>
<dbReference type="EMBL" id="GBXM01004898">
    <property type="protein sequence ID" value="JAI03680.1"/>
    <property type="molecule type" value="Transcribed_RNA"/>
</dbReference>
<dbReference type="AlphaFoldDB" id="A0A0E9XLX5"/>
<evidence type="ECO:0000313" key="1">
    <source>
        <dbReference type="EMBL" id="JAI03680.1"/>
    </source>
</evidence>
<accession>A0A0E9XLX5</accession>